<comment type="caution">
    <text evidence="2">The sequence shown here is derived from an EMBL/GenBank/DDBJ whole genome shotgun (WGS) entry which is preliminary data.</text>
</comment>
<protein>
    <submittedName>
        <fullName evidence="2">DsbA family oxidoreductase</fullName>
    </submittedName>
</protein>
<gene>
    <name evidence="2" type="ORF">JMJ54_08130</name>
</gene>
<dbReference type="Pfam" id="PF01323">
    <property type="entry name" value="DSBA"/>
    <property type="match status" value="1"/>
</dbReference>
<feature type="domain" description="DSBA-like thioredoxin" evidence="1">
    <location>
        <begin position="7"/>
        <end position="210"/>
    </location>
</feature>
<dbReference type="Gene3D" id="3.40.30.10">
    <property type="entry name" value="Glutaredoxin"/>
    <property type="match status" value="1"/>
</dbReference>
<proteinExistence type="predicted"/>
<name>A0ABS2BK45_9NEIS</name>
<evidence type="ECO:0000313" key="3">
    <source>
        <dbReference type="Proteomes" id="UP000809431"/>
    </source>
</evidence>
<dbReference type="EMBL" id="JAESND010000003">
    <property type="protein sequence ID" value="MBM3115795.1"/>
    <property type="molecule type" value="Genomic_DNA"/>
</dbReference>
<dbReference type="PANTHER" id="PTHR13887">
    <property type="entry name" value="GLUTATHIONE S-TRANSFERASE KAPPA"/>
    <property type="match status" value="1"/>
</dbReference>
<sequence>MTTTLKIDFVSDISCPWCAIGLQSLLRAAESVKDEVTLDLQFHPYELNPQLGPEGHDVATYLMDKYGMDAAQLAQNQAAIRDRGAGVGIRFNMAGRRAYNTFDAHRLLAWAGEQGPALQLALKQALFVAYFTDGDNLADPDTLVRLAGAVGLDGDAAREILAGDRYADTVRNEEAFYQQQGITAVPAVIVNEQYLISGGQPAEVFANALQQIARGEAG</sequence>
<keyword evidence="3" id="KW-1185">Reference proteome</keyword>
<organism evidence="2 3">
    <name type="scientific">Jeongeupia naejangsanensis</name>
    <dbReference type="NCBI Taxonomy" id="613195"/>
    <lineage>
        <taxon>Bacteria</taxon>
        <taxon>Pseudomonadati</taxon>
        <taxon>Pseudomonadota</taxon>
        <taxon>Betaproteobacteria</taxon>
        <taxon>Neisseriales</taxon>
        <taxon>Chitinibacteraceae</taxon>
        <taxon>Jeongeupia</taxon>
    </lineage>
</organism>
<dbReference type="PANTHER" id="PTHR13887:SF41">
    <property type="entry name" value="THIOREDOXIN SUPERFAMILY PROTEIN"/>
    <property type="match status" value="1"/>
</dbReference>
<dbReference type="InterPro" id="IPR001853">
    <property type="entry name" value="DSBA-like_thioredoxin_dom"/>
</dbReference>
<dbReference type="CDD" id="cd03024">
    <property type="entry name" value="DsbA_FrnE"/>
    <property type="match status" value="1"/>
</dbReference>
<evidence type="ECO:0000313" key="2">
    <source>
        <dbReference type="EMBL" id="MBM3115795.1"/>
    </source>
</evidence>
<accession>A0ABS2BK45</accession>
<dbReference type="RefSeq" id="WP_203537662.1">
    <property type="nucleotide sequence ID" value="NZ_JAESND010000003.1"/>
</dbReference>
<dbReference type="SUPFAM" id="SSF52833">
    <property type="entry name" value="Thioredoxin-like"/>
    <property type="match status" value="1"/>
</dbReference>
<reference evidence="2 3" key="1">
    <citation type="submission" date="2021-01" db="EMBL/GenBank/DDBJ databases">
        <title>Draft Genome Sequence and Polyhydroxyalkanoate Biosynthetic Potential of Jeongeupia naejangsanensis Type Strain DSM 24253.</title>
        <authorList>
            <person name="Turrini P."/>
            <person name="Artuso I."/>
            <person name="Lugli G.A."/>
            <person name="Frangipani E."/>
            <person name="Ventura M."/>
            <person name="Visca P."/>
        </authorList>
    </citation>
    <scope>NUCLEOTIDE SEQUENCE [LARGE SCALE GENOMIC DNA]</scope>
    <source>
        <strain evidence="2 3">DSM 24253</strain>
    </source>
</reference>
<dbReference type="InterPro" id="IPR036249">
    <property type="entry name" value="Thioredoxin-like_sf"/>
</dbReference>
<dbReference type="Proteomes" id="UP000809431">
    <property type="component" value="Unassembled WGS sequence"/>
</dbReference>
<evidence type="ECO:0000259" key="1">
    <source>
        <dbReference type="Pfam" id="PF01323"/>
    </source>
</evidence>